<dbReference type="HOGENOM" id="CLU_3168648_0_0_6"/>
<name>A0A0C5V1I0_9GAMM</name>
<keyword evidence="2" id="KW-1185">Reference proteome</keyword>
<sequence>MPTLYSAELVDVSLMNEIWSEAIQSSISDLAEMIVKVFYLEGNIPSI</sequence>
<dbReference type="STRING" id="1445510.YC6258_01347"/>
<protein>
    <submittedName>
        <fullName evidence="1">Uncharacterized protein</fullName>
    </submittedName>
</protein>
<evidence type="ECO:0000313" key="1">
    <source>
        <dbReference type="EMBL" id="AJQ93395.1"/>
    </source>
</evidence>
<evidence type="ECO:0000313" key="2">
    <source>
        <dbReference type="Proteomes" id="UP000032266"/>
    </source>
</evidence>
<reference evidence="1 2" key="1">
    <citation type="submission" date="2014-01" db="EMBL/GenBank/DDBJ databases">
        <title>Full genme sequencing of cellulolytic bacterium Gynuella sunshinyii YC6258T gen. nov., sp. nov.</title>
        <authorList>
            <person name="Khan H."/>
            <person name="Chung E.J."/>
            <person name="Chung Y.R."/>
        </authorList>
    </citation>
    <scope>NUCLEOTIDE SEQUENCE [LARGE SCALE GENOMIC DNA]</scope>
    <source>
        <strain evidence="1 2">YC6258</strain>
    </source>
</reference>
<proteinExistence type="predicted"/>
<gene>
    <name evidence="1" type="ORF">YC6258_01347</name>
</gene>
<dbReference type="EMBL" id="CP007142">
    <property type="protein sequence ID" value="AJQ93395.1"/>
    <property type="molecule type" value="Genomic_DNA"/>
</dbReference>
<accession>A0A0C5V1I0</accession>
<dbReference type="AlphaFoldDB" id="A0A0C5V1I0"/>
<dbReference type="Proteomes" id="UP000032266">
    <property type="component" value="Chromosome"/>
</dbReference>
<dbReference type="KEGG" id="gsn:YC6258_01347"/>
<organism evidence="1 2">
    <name type="scientific">Gynuella sunshinyii YC6258</name>
    <dbReference type="NCBI Taxonomy" id="1445510"/>
    <lineage>
        <taxon>Bacteria</taxon>
        <taxon>Pseudomonadati</taxon>
        <taxon>Pseudomonadota</taxon>
        <taxon>Gammaproteobacteria</taxon>
        <taxon>Oceanospirillales</taxon>
        <taxon>Saccharospirillaceae</taxon>
        <taxon>Gynuella</taxon>
    </lineage>
</organism>